<name>A0ABY7EET8_MYAAR</name>
<evidence type="ECO:0000256" key="1">
    <source>
        <dbReference type="ARBA" id="ARBA00004123"/>
    </source>
</evidence>
<dbReference type="PANTHER" id="PTHR12972">
    <property type="entry name" value="DOWNSTREAM NEIGHBOR OF SON"/>
    <property type="match status" value="1"/>
</dbReference>
<evidence type="ECO:0000256" key="5">
    <source>
        <dbReference type="SAM" id="MobiDB-lite"/>
    </source>
</evidence>
<comment type="subcellular location">
    <subcellularLocation>
        <location evidence="1">Nucleus</location>
    </subcellularLocation>
</comment>
<evidence type="ECO:0000256" key="2">
    <source>
        <dbReference type="ARBA" id="ARBA00022473"/>
    </source>
</evidence>
<keyword evidence="2" id="KW-0217">Developmental protein</keyword>
<dbReference type="InterPro" id="IPR024861">
    <property type="entry name" value="Donson"/>
</dbReference>
<feature type="region of interest" description="Disordered" evidence="5">
    <location>
        <begin position="185"/>
        <end position="206"/>
    </location>
</feature>
<feature type="region of interest" description="Disordered" evidence="5">
    <location>
        <begin position="372"/>
        <end position="417"/>
    </location>
</feature>
<feature type="compositionally biased region" description="Low complexity" evidence="5">
    <location>
        <begin position="620"/>
        <end position="630"/>
    </location>
</feature>
<gene>
    <name evidence="6" type="ORF">MAR_017400</name>
</gene>
<evidence type="ECO:0000256" key="3">
    <source>
        <dbReference type="ARBA" id="ARBA00023242"/>
    </source>
</evidence>
<keyword evidence="3" id="KW-0539">Nucleus</keyword>
<keyword evidence="7" id="KW-1185">Reference proteome</keyword>
<protein>
    <submittedName>
        <fullName evidence="6">DONS-like protein</fullName>
    </submittedName>
</protein>
<dbReference type="EMBL" id="CP111017">
    <property type="protein sequence ID" value="WAR07442.1"/>
    <property type="molecule type" value="Genomic_DNA"/>
</dbReference>
<evidence type="ECO:0000256" key="4">
    <source>
        <dbReference type="ARBA" id="ARBA00025806"/>
    </source>
</evidence>
<feature type="compositionally biased region" description="Basic and acidic residues" evidence="5">
    <location>
        <begin position="185"/>
        <end position="195"/>
    </location>
</feature>
<sequence>MTERKTNSSNQLLILKEYKHVDNLMARSCAPCSQISPTHVPQQFEPKHNVDSKQGEQPKIPESTVLSLTRVAIAKYTRIEVKFRHFINILLIPTMTEETNWKRPSEVMKIHRRRKSVSQRRIKVDADQRTSVIYKSPSKSTKRKNPFYKDSPHPFASKRIHLDNEKPLDDPLSCQLFDILDSANEDEKNTSRSDSHPGLSPRKPLETISENECFKKEIKEEKTQAEAPKPKLDETGAQPYLPVDWCLKSKLRVVSSRPLDWCVQLKSADEAQGVMDFVHDTDSKSVGVLPASRRCPEKPPCRLSFSSVYQQLRCGLCPYFYLCTHQFTVLFYRREGNQSGLVALLTPTTRGFRESLENEGIEFSLPVVKQQQQIPGRSSGKNKQHATSDPLTDDACEGNKEKVEDDELSDGDDAASGWLESMGLDKKQFPTLDPKKVKLQREGYRVIDNRPESLVAIEGGNIQAFFNFLLNCRTCTATSGTQAGLPPTILCPQPFKGATLKSLKTKHTAVKQSDGDGNITSAHIVEIGGPILPHHTQQLVSLIHTTQAQDFGMVFHNHDPTVPFNVLPTLVGTENEMEQSPVESGECEKVKDILEVDDMGNNDSSHVNNCDDNSLTILDSSSSNHNNHLSKSSEEKTNTSVITEKLFRNVPIADKVSAMKEVICTPNGFTWN</sequence>
<proteinExistence type="inferred from homology"/>
<comment type="similarity">
    <text evidence="4">Belongs to the DONSON family.</text>
</comment>
<evidence type="ECO:0000313" key="6">
    <source>
        <dbReference type="EMBL" id="WAR07442.1"/>
    </source>
</evidence>
<feature type="region of interest" description="Disordered" evidence="5">
    <location>
        <begin position="619"/>
        <end position="638"/>
    </location>
</feature>
<dbReference type="Proteomes" id="UP001164746">
    <property type="component" value="Chromosome 6"/>
</dbReference>
<feature type="compositionally biased region" description="Polar residues" evidence="5">
    <location>
        <begin position="372"/>
        <end position="390"/>
    </location>
</feature>
<feature type="compositionally biased region" description="Acidic residues" evidence="5">
    <location>
        <begin position="404"/>
        <end position="413"/>
    </location>
</feature>
<reference evidence="6" key="1">
    <citation type="submission" date="2022-11" db="EMBL/GenBank/DDBJ databases">
        <title>Centuries of genome instability and evolution in soft-shell clam transmissible cancer (bioRxiv).</title>
        <authorList>
            <person name="Hart S.F.M."/>
            <person name="Yonemitsu M.A."/>
            <person name="Giersch R.M."/>
            <person name="Beal B.F."/>
            <person name="Arriagada G."/>
            <person name="Davis B.W."/>
            <person name="Ostrander E.A."/>
            <person name="Goff S.P."/>
            <person name="Metzger M.J."/>
        </authorList>
    </citation>
    <scope>NUCLEOTIDE SEQUENCE</scope>
    <source>
        <strain evidence="6">MELC-2E11</strain>
        <tissue evidence="6">Siphon/mantle</tissue>
    </source>
</reference>
<evidence type="ECO:0000313" key="7">
    <source>
        <dbReference type="Proteomes" id="UP001164746"/>
    </source>
</evidence>
<accession>A0ABY7EET8</accession>
<feature type="region of interest" description="Disordered" evidence="5">
    <location>
        <begin position="135"/>
        <end position="155"/>
    </location>
</feature>
<dbReference type="PANTHER" id="PTHR12972:SF0">
    <property type="entry name" value="PROTEIN DOWNSTREAM NEIGHBOR OF SON"/>
    <property type="match status" value="1"/>
</dbReference>
<organism evidence="6 7">
    <name type="scientific">Mya arenaria</name>
    <name type="common">Soft-shell clam</name>
    <dbReference type="NCBI Taxonomy" id="6604"/>
    <lineage>
        <taxon>Eukaryota</taxon>
        <taxon>Metazoa</taxon>
        <taxon>Spiralia</taxon>
        <taxon>Lophotrochozoa</taxon>
        <taxon>Mollusca</taxon>
        <taxon>Bivalvia</taxon>
        <taxon>Autobranchia</taxon>
        <taxon>Heteroconchia</taxon>
        <taxon>Euheterodonta</taxon>
        <taxon>Imparidentia</taxon>
        <taxon>Neoheterodontei</taxon>
        <taxon>Myida</taxon>
        <taxon>Myoidea</taxon>
        <taxon>Myidae</taxon>
        <taxon>Mya</taxon>
    </lineage>
</organism>